<dbReference type="EC" id="1.14.13.127" evidence="3"/>
<protein>
    <submittedName>
        <fullName evidence="3">3-(3-hydroxy-phenyl)propionate hydroxylase</fullName>
        <ecNumber evidence="3">1.14.13.127</ecNumber>
    </submittedName>
</protein>
<dbReference type="GO" id="GO:0008688">
    <property type="term" value="F:3-(3-hydroxyphenyl)propionate hydroxylase activity"/>
    <property type="evidence" value="ECO:0007669"/>
    <property type="project" value="UniProtKB-EC"/>
</dbReference>
<dbReference type="InterPro" id="IPR036188">
    <property type="entry name" value="FAD/NAD-bd_sf"/>
</dbReference>
<keyword evidence="1 3" id="KW-0560">Oxidoreductase</keyword>
<dbReference type="PANTHER" id="PTHR43476:SF3">
    <property type="entry name" value="FAD-BINDING MONOOXYGENASE"/>
    <property type="match status" value="1"/>
</dbReference>
<accession>A0ABU0JKX2</accession>
<keyword evidence="4" id="KW-1185">Reference proteome</keyword>
<sequence>MSTPFYDVIIVGYGPVGAVLANRLGHDGLRVLVVEQMAGIYDKPRAINIDHEVMRALQSVGLADRVEPTTILHPGTDFIGLDGRLIKVFAPLSPPYPLHWAPNLMFVQPEFEPILRAGAERYPCVTVRLSTRALAVEQDEDGVRLALRPVDGGAEETVSGRYLVACDGAASPVRKQLGIAQDSLDFDEWWTVVDAWLQRPTPLPRRTTQFCWPSGPTTYVVGPGALRRWELKLMPGETPEDHADADRLCARLAPFVDPEAIELWRVATYRFHALVARHWRRGRIFLAGDAAHQMPPFLAQGLCSGIRDVANLGWKLSEVIAGALPAAILDSYEAERKPHIRHLVATTKEIGEIIGELDVEAARRRDARLGDALDAGTAVTVRQKLIPDLEAGLIARGPDGRPAPAAGSLFPQPVVREHAGGRALLDDLAPERFLILTAGETRRGAAAAAVMERLGAVHLHLGEAGVPPALGEIAEEGELLRDWLAQRSARAALVRPDKYVFGLASDSDGLESLCRDLLAAVFGAPAHQQEATP</sequence>
<dbReference type="Pfam" id="PF01494">
    <property type="entry name" value="FAD_binding_3"/>
    <property type="match status" value="1"/>
</dbReference>
<dbReference type="EMBL" id="JAUSVX010000028">
    <property type="protein sequence ID" value="MDQ0474934.1"/>
    <property type="molecule type" value="Genomic_DNA"/>
</dbReference>
<evidence type="ECO:0000256" key="1">
    <source>
        <dbReference type="ARBA" id="ARBA00023002"/>
    </source>
</evidence>
<dbReference type="Gene3D" id="3.50.50.60">
    <property type="entry name" value="FAD/NAD(P)-binding domain"/>
    <property type="match status" value="1"/>
</dbReference>
<evidence type="ECO:0000259" key="2">
    <source>
        <dbReference type="Pfam" id="PF01494"/>
    </source>
</evidence>
<dbReference type="Proteomes" id="UP001242480">
    <property type="component" value="Unassembled WGS sequence"/>
</dbReference>
<dbReference type="InterPro" id="IPR002938">
    <property type="entry name" value="FAD-bd"/>
</dbReference>
<dbReference type="PRINTS" id="PR00420">
    <property type="entry name" value="RNGMNOXGNASE"/>
</dbReference>
<comment type="caution">
    <text evidence="3">The sequence shown here is derived from an EMBL/GenBank/DDBJ whole genome shotgun (WGS) entry which is preliminary data.</text>
</comment>
<proteinExistence type="predicted"/>
<feature type="domain" description="FAD-binding" evidence="2">
    <location>
        <begin position="6"/>
        <end position="345"/>
    </location>
</feature>
<evidence type="ECO:0000313" key="4">
    <source>
        <dbReference type="Proteomes" id="UP001242480"/>
    </source>
</evidence>
<dbReference type="NCBIfam" id="NF004829">
    <property type="entry name" value="PRK06183.1-3"/>
    <property type="match status" value="1"/>
</dbReference>
<organism evidence="3 4">
    <name type="scientific">Labrys wisconsinensis</name>
    <dbReference type="NCBI Taxonomy" id="425677"/>
    <lineage>
        <taxon>Bacteria</taxon>
        <taxon>Pseudomonadati</taxon>
        <taxon>Pseudomonadota</taxon>
        <taxon>Alphaproteobacteria</taxon>
        <taxon>Hyphomicrobiales</taxon>
        <taxon>Xanthobacteraceae</taxon>
        <taxon>Labrys</taxon>
    </lineage>
</organism>
<dbReference type="PANTHER" id="PTHR43476">
    <property type="entry name" value="3-(3-HYDROXY-PHENYL)PROPIONATE/3-HYDROXYCINNAMIC ACID HYDROXYLASE"/>
    <property type="match status" value="1"/>
</dbReference>
<dbReference type="InterPro" id="IPR050631">
    <property type="entry name" value="PheA/TfdB_FAD_monoxygenase"/>
</dbReference>
<gene>
    <name evidence="3" type="ORF">QO011_007976</name>
</gene>
<reference evidence="3 4" key="1">
    <citation type="submission" date="2023-07" db="EMBL/GenBank/DDBJ databases">
        <title>Genomic Encyclopedia of Type Strains, Phase IV (KMG-IV): sequencing the most valuable type-strain genomes for metagenomic binning, comparative biology and taxonomic classification.</title>
        <authorList>
            <person name="Goeker M."/>
        </authorList>
    </citation>
    <scope>NUCLEOTIDE SEQUENCE [LARGE SCALE GENOMIC DNA]</scope>
    <source>
        <strain evidence="3 4">DSM 19619</strain>
    </source>
</reference>
<dbReference type="SUPFAM" id="SSF51905">
    <property type="entry name" value="FAD/NAD(P)-binding domain"/>
    <property type="match status" value="1"/>
</dbReference>
<dbReference type="RefSeq" id="WP_307285399.1">
    <property type="nucleotide sequence ID" value="NZ_JAUSVX010000028.1"/>
</dbReference>
<evidence type="ECO:0000313" key="3">
    <source>
        <dbReference type="EMBL" id="MDQ0474934.1"/>
    </source>
</evidence>
<dbReference type="Gene3D" id="3.40.30.120">
    <property type="match status" value="1"/>
</dbReference>
<dbReference type="Pfam" id="PF21274">
    <property type="entry name" value="Rng_hyd_C"/>
    <property type="match status" value="1"/>
</dbReference>
<name>A0ABU0JKX2_9HYPH</name>
<dbReference type="Gene3D" id="3.30.9.10">
    <property type="entry name" value="D-Amino Acid Oxidase, subunit A, domain 2"/>
    <property type="match status" value="1"/>
</dbReference>